<dbReference type="EMBL" id="PGTK01000003">
    <property type="protein sequence ID" value="PJF31394.1"/>
    <property type="molecule type" value="Genomic_DNA"/>
</dbReference>
<reference evidence="9 10" key="1">
    <citation type="submission" date="2017-11" db="EMBL/GenBank/DDBJ databases">
        <title>Evolution of Phototrophy in the Chloroflexi Phylum Driven by Horizontal Gene Transfer.</title>
        <authorList>
            <person name="Ward L.M."/>
            <person name="Hemp J."/>
            <person name="Shih P.M."/>
            <person name="Mcglynn S.E."/>
            <person name="Fischer W."/>
        </authorList>
    </citation>
    <scope>NUCLEOTIDE SEQUENCE [LARGE SCALE GENOMIC DNA]</scope>
    <source>
        <strain evidence="9">CP2_2F</strain>
    </source>
</reference>
<evidence type="ECO:0000256" key="7">
    <source>
        <dbReference type="SAM" id="MobiDB-lite"/>
    </source>
</evidence>
<dbReference type="InterPro" id="IPR039247">
    <property type="entry name" value="KhpB"/>
</dbReference>
<comment type="similarity">
    <text evidence="6">Belongs to the KhpB RNA-binding protein family.</text>
</comment>
<keyword evidence="3 6" id="KW-0133">Cell shape</keyword>
<evidence type="ECO:0000256" key="1">
    <source>
        <dbReference type="ARBA" id="ARBA00022490"/>
    </source>
</evidence>
<dbReference type="GO" id="GO:0005737">
    <property type="term" value="C:cytoplasm"/>
    <property type="evidence" value="ECO:0007669"/>
    <property type="project" value="UniProtKB-SubCell"/>
</dbReference>
<dbReference type="SUPFAM" id="SSF82708">
    <property type="entry name" value="R3H domain"/>
    <property type="match status" value="1"/>
</dbReference>
<dbReference type="InterPro" id="IPR038008">
    <property type="entry name" value="Jag_KH"/>
</dbReference>
<gene>
    <name evidence="6" type="primary">khpB</name>
    <name evidence="6" type="synonym">eloR</name>
    <name evidence="9" type="ORF">CUN51_03425</name>
</gene>
<dbReference type="Gene3D" id="3.30.1370.50">
    <property type="entry name" value="R3H-like domain"/>
    <property type="match status" value="1"/>
</dbReference>
<dbReference type="PROSITE" id="PS51061">
    <property type="entry name" value="R3H"/>
    <property type="match status" value="1"/>
</dbReference>
<dbReference type="InterPro" id="IPR015946">
    <property type="entry name" value="KH_dom-like_a/b"/>
</dbReference>
<evidence type="ECO:0000256" key="4">
    <source>
        <dbReference type="ARBA" id="ARBA00023186"/>
    </source>
</evidence>
<name>A0A2M8P1H7_9CHLR</name>
<dbReference type="NCBIfam" id="NF041568">
    <property type="entry name" value="Jag_EloR"/>
    <property type="match status" value="1"/>
</dbReference>
<keyword evidence="4 6" id="KW-0143">Chaperone</keyword>
<dbReference type="Pfam" id="PF01424">
    <property type="entry name" value="R3H"/>
    <property type="match status" value="1"/>
</dbReference>
<dbReference type="GO" id="GO:0003723">
    <property type="term" value="F:RNA binding"/>
    <property type="evidence" value="ECO:0007669"/>
    <property type="project" value="UniProtKB-UniRule"/>
</dbReference>
<dbReference type="CDD" id="cd02644">
    <property type="entry name" value="R3H_jag"/>
    <property type="match status" value="1"/>
</dbReference>
<evidence type="ECO:0000256" key="5">
    <source>
        <dbReference type="ARBA" id="ARBA00023316"/>
    </source>
</evidence>
<dbReference type="GO" id="GO:0071555">
    <property type="term" value="P:cell wall organization"/>
    <property type="evidence" value="ECO:0007669"/>
    <property type="project" value="UniProtKB-KW"/>
</dbReference>
<comment type="caution">
    <text evidence="9">The sequence shown here is derived from an EMBL/GenBank/DDBJ whole genome shotgun (WGS) entry which is preliminary data.</text>
</comment>
<dbReference type="AlphaFoldDB" id="A0A2M8P1H7"/>
<dbReference type="InterPro" id="IPR036867">
    <property type="entry name" value="R3H_dom_sf"/>
</dbReference>
<dbReference type="InterPro" id="IPR038247">
    <property type="entry name" value="Jag_N_dom_sf"/>
</dbReference>
<evidence type="ECO:0000259" key="8">
    <source>
        <dbReference type="PROSITE" id="PS51061"/>
    </source>
</evidence>
<keyword evidence="5 6" id="KW-0961">Cell wall biogenesis/degradation</keyword>
<organism evidence="9 10">
    <name type="scientific">Candidatus Thermofonsia Clade 1 bacterium</name>
    <dbReference type="NCBI Taxonomy" id="2364210"/>
    <lineage>
        <taxon>Bacteria</taxon>
        <taxon>Bacillati</taxon>
        <taxon>Chloroflexota</taxon>
        <taxon>Candidatus Thermofontia</taxon>
        <taxon>Candidatus Thermofonsia Clade 1</taxon>
    </lineage>
</organism>
<dbReference type="Pfam" id="PF14804">
    <property type="entry name" value="Jag_N"/>
    <property type="match status" value="1"/>
</dbReference>
<protein>
    <recommendedName>
        <fullName evidence="6">RNA-binding protein KhpB</fullName>
    </recommendedName>
    <alternativeName>
        <fullName evidence="6">RNA-binding protein EloR</fullName>
    </alternativeName>
</protein>
<dbReference type="HAMAP" id="MF_00867">
    <property type="entry name" value="KhpB"/>
    <property type="match status" value="1"/>
</dbReference>
<comment type="subcellular location">
    <subcellularLocation>
        <location evidence="6">Cytoplasm</location>
    </subcellularLocation>
</comment>
<dbReference type="InterPro" id="IPR001374">
    <property type="entry name" value="R3H_dom"/>
</dbReference>
<keyword evidence="1 6" id="KW-0963">Cytoplasm</keyword>
<dbReference type="GO" id="GO:0008360">
    <property type="term" value="P:regulation of cell shape"/>
    <property type="evidence" value="ECO:0007669"/>
    <property type="project" value="UniProtKB-KW"/>
</dbReference>
<feature type="region of interest" description="Disordered" evidence="7">
    <location>
        <begin position="235"/>
        <end position="261"/>
    </location>
</feature>
<dbReference type="GO" id="GO:0009252">
    <property type="term" value="P:peptidoglycan biosynthetic process"/>
    <property type="evidence" value="ECO:0007669"/>
    <property type="project" value="UniProtKB-UniRule"/>
</dbReference>
<dbReference type="SMART" id="SM01245">
    <property type="entry name" value="Jag_N"/>
    <property type="match status" value="1"/>
</dbReference>
<dbReference type="CDD" id="cd02414">
    <property type="entry name" value="KH-II_Jag"/>
    <property type="match status" value="1"/>
</dbReference>
<evidence type="ECO:0000256" key="2">
    <source>
        <dbReference type="ARBA" id="ARBA00022884"/>
    </source>
</evidence>
<comment type="domain">
    <text evidence="6">Has an N-terminal Jag-N domain and 2 RNA-binding domains (KH and R3H).</text>
</comment>
<evidence type="ECO:0000256" key="6">
    <source>
        <dbReference type="HAMAP-Rule" id="MF_00867"/>
    </source>
</evidence>
<keyword evidence="2 6" id="KW-0694">RNA-binding</keyword>
<comment type="subunit">
    <text evidence="6">Forms a complex with KhpA.</text>
</comment>
<sequence length="261" mass="28765">MLEFMSQMLSIESVGADVESAIAKGIQELGVSRDQVMVEVLEEPSRRLLGLGAKPARVRLTVIRAPETPAPAHAESVSEADLLALEDADDADVPEPATEQELAEAAKVGEAVLRKLLQSMGIRATISAQPAPKQSGEPQHWTLDVRGGDLSELIGRRGETLAALQYLTRLITSRQIGRRAYLVVDVDGYKARREEMLRRLAFRMAEQAIQRGRTVSMEPMPPHERRIVHLTLKDNPNVSTESVGEGENRKVTIVPRRPQQS</sequence>
<dbReference type="InterPro" id="IPR032782">
    <property type="entry name" value="KhpB_N"/>
</dbReference>
<proteinExistence type="inferred from homology"/>
<feature type="domain" description="R3H" evidence="8">
    <location>
        <begin position="191"/>
        <end position="257"/>
    </location>
</feature>
<evidence type="ECO:0000313" key="9">
    <source>
        <dbReference type="EMBL" id="PJF31394.1"/>
    </source>
</evidence>
<dbReference type="SMART" id="SM00393">
    <property type="entry name" value="R3H"/>
    <property type="match status" value="1"/>
</dbReference>
<comment type="caution">
    <text evidence="6">Lacks conserved residue(s) required for the propagation of feature annotation.</text>
</comment>
<dbReference type="PANTHER" id="PTHR35800">
    <property type="entry name" value="PROTEIN JAG"/>
    <property type="match status" value="1"/>
</dbReference>
<dbReference type="Proteomes" id="UP000228921">
    <property type="component" value="Unassembled WGS sequence"/>
</dbReference>
<evidence type="ECO:0000313" key="10">
    <source>
        <dbReference type="Proteomes" id="UP000228921"/>
    </source>
</evidence>
<dbReference type="Gene3D" id="3.30.30.80">
    <property type="entry name" value="probable RNA-binding protein from clostridium symbiosum atcc 14940"/>
    <property type="match status" value="1"/>
</dbReference>
<dbReference type="PANTHER" id="PTHR35800:SF1">
    <property type="entry name" value="RNA-BINDING PROTEIN KHPB"/>
    <property type="match status" value="1"/>
</dbReference>
<dbReference type="Gene3D" id="3.30.300.20">
    <property type="match status" value="1"/>
</dbReference>
<comment type="function">
    <text evidence="6">A probable RNA chaperone. Forms a complex with KhpA which binds to cellular RNA and controls its expression. Plays a role in peptidoglycan (PG) homeostasis and cell length regulation.</text>
</comment>
<accession>A0A2M8P1H7</accession>
<dbReference type="InterPro" id="IPR034079">
    <property type="entry name" value="R3H_KhpB"/>
</dbReference>
<dbReference type="Pfam" id="PF13083">
    <property type="entry name" value="KH_KhpA-B"/>
    <property type="match status" value="1"/>
</dbReference>
<evidence type="ECO:0000256" key="3">
    <source>
        <dbReference type="ARBA" id="ARBA00022960"/>
    </source>
</evidence>